<protein>
    <recommendedName>
        <fullName evidence="1">C2H2-type domain-containing protein</fullName>
    </recommendedName>
</protein>
<dbReference type="OrthoDB" id="11472at2157"/>
<dbReference type="PROSITE" id="PS00028">
    <property type="entry name" value="ZINC_FINGER_C2H2_1"/>
    <property type="match status" value="1"/>
</dbReference>
<keyword evidence="3" id="KW-1185">Reference proteome</keyword>
<dbReference type="Gene3D" id="3.30.160.60">
    <property type="entry name" value="Classic Zinc Finger"/>
    <property type="match status" value="1"/>
</dbReference>
<dbReference type="SMART" id="SM00355">
    <property type="entry name" value="ZnF_C2H2"/>
    <property type="match status" value="2"/>
</dbReference>
<accession>A0A830EF81</accession>
<dbReference type="EMBL" id="BMOC01000008">
    <property type="protein sequence ID" value="GGJ06128.1"/>
    <property type="molecule type" value="Genomic_DNA"/>
</dbReference>
<dbReference type="InterPro" id="IPR013087">
    <property type="entry name" value="Znf_C2H2_type"/>
</dbReference>
<gene>
    <name evidence="2" type="ORF">GCM10008995_15020</name>
</gene>
<dbReference type="Proteomes" id="UP000653099">
    <property type="component" value="Unassembled WGS sequence"/>
</dbReference>
<evidence type="ECO:0000259" key="1">
    <source>
        <dbReference type="PROSITE" id="PS50157"/>
    </source>
</evidence>
<organism evidence="2 3">
    <name type="scientific">Halobellus salinus</name>
    <dbReference type="NCBI Taxonomy" id="931585"/>
    <lineage>
        <taxon>Archaea</taxon>
        <taxon>Methanobacteriati</taxon>
        <taxon>Methanobacteriota</taxon>
        <taxon>Stenosarchaea group</taxon>
        <taxon>Halobacteria</taxon>
        <taxon>Halobacteriales</taxon>
        <taxon>Haloferacaceae</taxon>
        <taxon>Halobellus</taxon>
    </lineage>
</organism>
<reference evidence="2" key="1">
    <citation type="journal article" date="2014" name="Int. J. Syst. Evol. Microbiol.">
        <title>Complete genome sequence of Corynebacterium casei LMG S-19264T (=DSM 44701T), isolated from a smear-ripened cheese.</title>
        <authorList>
            <consortium name="US DOE Joint Genome Institute (JGI-PGF)"/>
            <person name="Walter F."/>
            <person name="Albersmeier A."/>
            <person name="Kalinowski J."/>
            <person name="Ruckert C."/>
        </authorList>
    </citation>
    <scope>NUCLEOTIDE SEQUENCE</scope>
    <source>
        <strain evidence="2">JCM 14359</strain>
    </source>
</reference>
<dbReference type="AlphaFoldDB" id="A0A830EF81"/>
<feature type="domain" description="C2H2-type" evidence="1">
    <location>
        <begin position="48"/>
        <end position="71"/>
    </location>
</feature>
<reference evidence="2" key="2">
    <citation type="submission" date="2020-09" db="EMBL/GenBank/DDBJ databases">
        <authorList>
            <person name="Sun Q."/>
            <person name="Ohkuma M."/>
        </authorList>
    </citation>
    <scope>NUCLEOTIDE SEQUENCE</scope>
    <source>
        <strain evidence="2">JCM 14359</strain>
    </source>
</reference>
<comment type="caution">
    <text evidence="2">The sequence shown here is derived from an EMBL/GenBank/DDBJ whole genome shotgun (WGS) entry which is preliminary data.</text>
</comment>
<name>A0A830EF81_9EURY</name>
<evidence type="ECO:0000313" key="3">
    <source>
        <dbReference type="Proteomes" id="UP000653099"/>
    </source>
</evidence>
<evidence type="ECO:0000313" key="2">
    <source>
        <dbReference type="EMBL" id="GGJ06128.1"/>
    </source>
</evidence>
<sequence length="91" mass="10539">MTQQTLDEFEKTVRCPSCDRDDFGSERAMRIHHKQIHGESLAQRGDRYRCSVCGRELRTERGLTNHLSKVHPDTWDDLQEDGVVLELANRG</sequence>
<proteinExistence type="predicted"/>
<dbReference type="PROSITE" id="PS50157">
    <property type="entry name" value="ZINC_FINGER_C2H2_2"/>
    <property type="match status" value="1"/>
</dbReference>